<evidence type="ECO:0000313" key="1">
    <source>
        <dbReference type="EMBL" id="CAL1601051.1"/>
    </source>
</evidence>
<organism evidence="1 2">
    <name type="scientific">Knipowitschia caucasica</name>
    <name type="common">Caucasian dwarf goby</name>
    <name type="synonym">Pomatoschistus caucasicus</name>
    <dbReference type="NCBI Taxonomy" id="637954"/>
    <lineage>
        <taxon>Eukaryota</taxon>
        <taxon>Metazoa</taxon>
        <taxon>Chordata</taxon>
        <taxon>Craniata</taxon>
        <taxon>Vertebrata</taxon>
        <taxon>Euteleostomi</taxon>
        <taxon>Actinopterygii</taxon>
        <taxon>Neopterygii</taxon>
        <taxon>Teleostei</taxon>
        <taxon>Neoteleostei</taxon>
        <taxon>Acanthomorphata</taxon>
        <taxon>Gobiaria</taxon>
        <taxon>Gobiiformes</taxon>
        <taxon>Gobioidei</taxon>
        <taxon>Gobiidae</taxon>
        <taxon>Gobiinae</taxon>
        <taxon>Knipowitschia</taxon>
    </lineage>
</organism>
<proteinExistence type="predicted"/>
<dbReference type="Proteomes" id="UP001497482">
    <property type="component" value="Chromosome 3"/>
</dbReference>
<accession>A0AAV2LG02</accession>
<dbReference type="EMBL" id="OZ035825">
    <property type="protein sequence ID" value="CAL1601051.1"/>
    <property type="molecule type" value="Genomic_DNA"/>
</dbReference>
<keyword evidence="2" id="KW-1185">Reference proteome</keyword>
<gene>
    <name evidence="1" type="ORF">KC01_LOCUS29088</name>
</gene>
<evidence type="ECO:0000313" key="2">
    <source>
        <dbReference type="Proteomes" id="UP001497482"/>
    </source>
</evidence>
<reference evidence="1 2" key="1">
    <citation type="submission" date="2024-04" db="EMBL/GenBank/DDBJ databases">
        <authorList>
            <person name="Waldvogel A.-M."/>
            <person name="Schoenle A."/>
        </authorList>
    </citation>
    <scope>NUCLEOTIDE SEQUENCE [LARGE SCALE GENOMIC DNA]</scope>
</reference>
<sequence length="114" mass="12484">MQTAAERPAGVSHTAGGQRQVWVGGSSIGLMGSFLLAMSCNSYNTGDETERVIGCEANSSDQRTCHLRSPYSVARYDNYFCHHFYHLSSYVLASLWPCKAELLICDSTMGAKSH</sequence>
<name>A0AAV2LG02_KNICA</name>
<dbReference type="AlphaFoldDB" id="A0AAV2LG02"/>
<protein>
    <submittedName>
        <fullName evidence="1">Uncharacterized protein</fullName>
    </submittedName>
</protein>